<evidence type="ECO:0000256" key="1">
    <source>
        <dbReference type="SAM" id="MobiDB-lite"/>
    </source>
</evidence>
<comment type="caution">
    <text evidence="3">The sequence shown here is derived from an EMBL/GenBank/DDBJ whole genome shotgun (WGS) entry which is preliminary data.</text>
</comment>
<name>A0A9D1I852_9CLOT</name>
<dbReference type="InterPro" id="IPR008979">
    <property type="entry name" value="Galactose-bd-like_sf"/>
</dbReference>
<dbReference type="InterPro" id="IPR008928">
    <property type="entry name" value="6-hairpin_glycosidase_sf"/>
</dbReference>
<evidence type="ECO:0000313" key="3">
    <source>
        <dbReference type="EMBL" id="HIU28695.1"/>
    </source>
</evidence>
<dbReference type="PANTHER" id="PTHR34987">
    <property type="entry name" value="C, PUTATIVE (AFU_ORTHOLOGUE AFUA_3G02880)-RELATED"/>
    <property type="match status" value="1"/>
</dbReference>
<reference evidence="3" key="1">
    <citation type="submission" date="2020-10" db="EMBL/GenBank/DDBJ databases">
        <authorList>
            <person name="Gilroy R."/>
        </authorList>
    </citation>
    <scope>NUCLEOTIDE SEQUENCE</scope>
    <source>
        <strain evidence="3">CHK195-4489</strain>
    </source>
</reference>
<dbReference type="Proteomes" id="UP000824089">
    <property type="component" value="Unassembled WGS sequence"/>
</dbReference>
<dbReference type="SUPFAM" id="SSF49785">
    <property type="entry name" value="Galactose-binding domain-like"/>
    <property type="match status" value="1"/>
</dbReference>
<feature type="domain" description="Alpha-L-rhamnosidase six-hairpin glycosidase" evidence="2">
    <location>
        <begin position="331"/>
        <end position="586"/>
    </location>
</feature>
<dbReference type="GO" id="GO:0005975">
    <property type="term" value="P:carbohydrate metabolic process"/>
    <property type="evidence" value="ECO:0007669"/>
    <property type="project" value="InterPro"/>
</dbReference>
<evidence type="ECO:0000313" key="4">
    <source>
        <dbReference type="Proteomes" id="UP000824089"/>
    </source>
</evidence>
<dbReference type="Pfam" id="PF17389">
    <property type="entry name" value="Bac_rhamnosid6H"/>
    <property type="match status" value="1"/>
</dbReference>
<dbReference type="AlphaFoldDB" id="A0A9D1I852"/>
<dbReference type="Gene3D" id="2.60.120.260">
    <property type="entry name" value="Galactose-binding domain-like"/>
    <property type="match status" value="2"/>
</dbReference>
<organism evidence="3 4">
    <name type="scientific">Candidatus Egerieisoma faecipullorum</name>
    <dbReference type="NCBI Taxonomy" id="2840963"/>
    <lineage>
        <taxon>Bacteria</taxon>
        <taxon>Bacillati</taxon>
        <taxon>Bacillota</taxon>
        <taxon>Clostridia</taxon>
        <taxon>Eubacteriales</taxon>
        <taxon>Clostridiaceae</taxon>
        <taxon>Clostridiaceae incertae sedis</taxon>
        <taxon>Candidatus Egerieisoma</taxon>
    </lineage>
</organism>
<protein>
    <recommendedName>
        <fullName evidence="2">Alpha-L-rhamnosidase six-hairpin glycosidase domain-containing protein</fullName>
    </recommendedName>
</protein>
<reference evidence="3" key="2">
    <citation type="journal article" date="2021" name="PeerJ">
        <title>Extensive microbial diversity within the chicken gut microbiome revealed by metagenomics and culture.</title>
        <authorList>
            <person name="Gilroy R."/>
            <person name="Ravi A."/>
            <person name="Getino M."/>
            <person name="Pursley I."/>
            <person name="Horton D.L."/>
            <person name="Alikhan N.F."/>
            <person name="Baker D."/>
            <person name="Gharbi K."/>
            <person name="Hall N."/>
            <person name="Watson M."/>
            <person name="Adriaenssens E.M."/>
            <person name="Foster-Nyarko E."/>
            <person name="Jarju S."/>
            <person name="Secka A."/>
            <person name="Antonio M."/>
            <person name="Oren A."/>
            <person name="Chaudhuri R.R."/>
            <person name="La Ragione R."/>
            <person name="Hildebrand F."/>
            <person name="Pallen M.J."/>
        </authorList>
    </citation>
    <scope>NUCLEOTIDE SEQUENCE</scope>
    <source>
        <strain evidence="3">CHK195-4489</strain>
    </source>
</reference>
<dbReference type="InterPro" id="IPR012341">
    <property type="entry name" value="6hp_glycosidase-like_sf"/>
</dbReference>
<dbReference type="InterPro" id="IPR035396">
    <property type="entry name" value="Bac_rhamnosid6H"/>
</dbReference>
<feature type="region of interest" description="Disordered" evidence="1">
    <location>
        <begin position="741"/>
        <end position="780"/>
    </location>
</feature>
<gene>
    <name evidence="3" type="ORF">IAD50_00180</name>
</gene>
<dbReference type="Gene3D" id="2.60.420.10">
    <property type="entry name" value="Maltose phosphorylase, domain 3"/>
    <property type="match status" value="1"/>
</dbReference>
<dbReference type="SUPFAM" id="SSF48208">
    <property type="entry name" value="Six-hairpin glycosidases"/>
    <property type="match status" value="1"/>
</dbReference>
<dbReference type="EMBL" id="DVMM01000004">
    <property type="protein sequence ID" value="HIU28695.1"/>
    <property type="molecule type" value="Genomic_DNA"/>
</dbReference>
<proteinExistence type="predicted"/>
<accession>A0A9D1I852</accession>
<dbReference type="PANTHER" id="PTHR34987:SF2">
    <property type="entry name" value="B, PUTATIVE (AFU_ORTHOLOGUE AFUA_7G05040)-RELATED"/>
    <property type="match status" value="1"/>
</dbReference>
<dbReference type="Gene3D" id="1.50.10.10">
    <property type="match status" value="1"/>
</dbReference>
<evidence type="ECO:0000259" key="2">
    <source>
        <dbReference type="Pfam" id="PF17389"/>
    </source>
</evidence>
<sequence>MIYFKKEVRLPDQEMPLACRLRICADSRYLLTINGRRVMTGPCRAPRGVRYTDELDVTAYLRPGENEIFVKVIQYPDHKEKNIRFLTGPSSVVTEGIGGLWIEELETSYGFSTSAQYFCTEVSGYAFRENHRYGYIGFLEDFDGRLVTEQTAETIWKPAVVIAGYPTEGIGALRDYWTTAPRPIPYPFETEDSFRRVMRSGGLLVGSDGERFVPAGCTAFLELDAGRLVSAYPRFAFRCGSGSRLRVVYAEGYGVLQQNGSFLRGVRDNPEGQTLFGLTDLYTAYEGRQTYLPFFYRSFRFVRVEITASEDQPFFLERADYLKTGYPLEITGTFYANDERFEEIWKISKRTLLCCMYETYMDCPYYEQMQYIMDTFLEIRYTLCISGDGRLARKAIDDFARAQLWDGLLPCNSPSKFQQMIPGFPFYWILMLDTYMMYLGDRPFLRSHLGTLEKLLHYYESRVNEDGLLGDTGYWQFFDWVKEWENGSPVRKGEINILYNLLYVYALRTAAGIYRFCMRPDTALEYEARAESVAAAVRRSAYDTETGLFCDAPGRRPSSQHAQIFAVLASAVPEEEKRPLMERMLANRDQLCVPSYCMSYFLCRALEAAGLYDEIHSTLKIWDAFIDLMELHLTTWPEDFVTMRSDCHGWSAFALYEFAACYLGVRPLAPGYAKIGIVPQPCPLTSYGGTVPVGDRGLVSIAFEKDASGCTAVRVSLPEGAECIHDFSLISGAPVDIRTETEQTADGVPRAKGKQEIFRHGSDLHGEGKETVRLSSKGGE</sequence>
<feature type="compositionally biased region" description="Basic and acidic residues" evidence="1">
    <location>
        <begin position="753"/>
        <end position="772"/>
    </location>
</feature>